<name>A0ABY4EXM5_9BACI</name>
<keyword evidence="8" id="KW-0804">Transcription</keyword>
<dbReference type="EMBL" id="CP095072">
    <property type="protein sequence ID" value="UOQ48602.1"/>
    <property type="molecule type" value="Genomic_DNA"/>
</dbReference>
<evidence type="ECO:0000256" key="2">
    <source>
        <dbReference type="ARBA" id="ARBA00022475"/>
    </source>
</evidence>
<dbReference type="InterPro" id="IPR009057">
    <property type="entry name" value="Homeodomain-like_sf"/>
</dbReference>
<evidence type="ECO:0000259" key="10">
    <source>
        <dbReference type="PROSITE" id="PS01124"/>
    </source>
</evidence>
<protein>
    <submittedName>
        <fullName evidence="11">AraC family transcriptional regulator</fullName>
    </submittedName>
</protein>
<sequence>MSKLLPIRFQQILRKNLSDTQTRLLLILMVPVLFIILTVGFSSYYTSKEILQQEINEPQSQILQMNMHYIDEYLEESDKIAVKLALDNNIFRFITNPTTFSYPNIKEIYDKLTTITQNASYVQSIYIYNTNKDSFVAIPQGYSSSSATFNDAGWTDVIKELQDQSMVVKYRDLPDGARYKGSNITLFRKISVKGEVGGVVAINLNESELFAKLKSSTDPNSNSMQYILDPNNTILYKTSNHNFDAETINFINREVSQGNLTNISYNDKILLANQTESKFTGWKYVSVVSQESILAKSKTIRDVVFVVSLLALIIGAIAIFFIHSIELKPIRRLKKLFEVESDQPYQRDLLHLEHIIDDLVTDHAQLESLIRKMKQEAKSKFIYDIYIGKVMAASELKEKWQTYFSDWKKDSLQLLMVSIDHYPAWKENVTSSYRSVVKAGMVNILTEVLESHYAVEAVDIGKEKLIIVLQHKEGKIHLENHLKIALTNIESILGYSVSVGMHDGKVPVQEIKTALNVAEQALQYRLFDGYSTLNHVFETETEEDKAHIAEMGRLIKAISMEEPVQSIENVTRFFEILAKRTISPDLSFYFIEQIRKEIFTRNKAMASSDFVTLEDIRTMHVEDIAKVFKGRISEKIENIQKLHHSKRYIKCRKMVQYMSMHLSEPIGIPEIAESVGISVSLASQWFKEEMNDTIYGYFTRLKMERAQELLTRTNMKIADIALEVGYQHENSFIRKFREYKEMTPGKYRRLNAMVDDNEL</sequence>
<dbReference type="PROSITE" id="PS01124">
    <property type="entry name" value="HTH_ARAC_FAMILY_2"/>
    <property type="match status" value="1"/>
</dbReference>
<dbReference type="Gene3D" id="3.30.450.20">
    <property type="entry name" value="PAS domain"/>
    <property type="match status" value="1"/>
</dbReference>
<evidence type="ECO:0000256" key="5">
    <source>
        <dbReference type="ARBA" id="ARBA00023015"/>
    </source>
</evidence>
<dbReference type="InterPro" id="IPR033479">
    <property type="entry name" value="dCache_1"/>
</dbReference>
<keyword evidence="12" id="KW-1185">Reference proteome</keyword>
<evidence type="ECO:0000256" key="3">
    <source>
        <dbReference type="ARBA" id="ARBA00022692"/>
    </source>
</evidence>
<dbReference type="PROSITE" id="PS00041">
    <property type="entry name" value="HTH_ARAC_FAMILY_1"/>
    <property type="match status" value="1"/>
</dbReference>
<dbReference type="PANTHER" id="PTHR43280">
    <property type="entry name" value="ARAC-FAMILY TRANSCRIPTIONAL REGULATOR"/>
    <property type="match status" value="1"/>
</dbReference>
<dbReference type="SUPFAM" id="SSF46689">
    <property type="entry name" value="Homeodomain-like"/>
    <property type="match status" value="1"/>
</dbReference>
<dbReference type="InterPro" id="IPR018062">
    <property type="entry name" value="HTH_AraC-typ_CS"/>
</dbReference>
<feature type="transmembrane region" description="Helical" evidence="9">
    <location>
        <begin position="24"/>
        <end position="45"/>
    </location>
</feature>
<dbReference type="Pfam" id="PF02743">
    <property type="entry name" value="dCache_1"/>
    <property type="match status" value="1"/>
</dbReference>
<dbReference type="SMART" id="SM00342">
    <property type="entry name" value="HTH_ARAC"/>
    <property type="match status" value="1"/>
</dbReference>
<organism evidence="11 12">
    <name type="scientific">Gracilibacillus caseinilyticus</name>
    <dbReference type="NCBI Taxonomy" id="2932256"/>
    <lineage>
        <taxon>Bacteria</taxon>
        <taxon>Bacillati</taxon>
        <taxon>Bacillota</taxon>
        <taxon>Bacilli</taxon>
        <taxon>Bacillales</taxon>
        <taxon>Bacillaceae</taxon>
        <taxon>Gracilibacillus</taxon>
    </lineage>
</organism>
<evidence type="ECO:0000256" key="4">
    <source>
        <dbReference type="ARBA" id="ARBA00022989"/>
    </source>
</evidence>
<keyword evidence="4 9" id="KW-1133">Transmembrane helix</keyword>
<dbReference type="Gene3D" id="1.10.10.60">
    <property type="entry name" value="Homeodomain-like"/>
    <property type="match status" value="1"/>
</dbReference>
<keyword evidence="7 9" id="KW-0472">Membrane</keyword>
<proteinExistence type="predicted"/>
<evidence type="ECO:0000256" key="8">
    <source>
        <dbReference type="ARBA" id="ARBA00023163"/>
    </source>
</evidence>
<dbReference type="Pfam" id="PF12833">
    <property type="entry name" value="HTH_18"/>
    <property type="match status" value="1"/>
</dbReference>
<accession>A0ABY4EXM5</accession>
<gene>
    <name evidence="11" type="ORF">MUN88_00080</name>
</gene>
<reference evidence="11 12" key="1">
    <citation type="submission" date="2022-04" db="EMBL/GenBank/DDBJ databases">
        <title>Gracilibacillus sp. isolated from saltern.</title>
        <authorList>
            <person name="Won M."/>
            <person name="Lee C.-M."/>
            <person name="Woen H.-Y."/>
            <person name="Kwon S.-W."/>
        </authorList>
    </citation>
    <scope>NUCLEOTIDE SEQUENCE [LARGE SCALE GENOMIC DNA]</scope>
    <source>
        <strain evidence="11 12">SSWR10-1</strain>
    </source>
</reference>
<feature type="domain" description="HTH araC/xylS-type" evidence="10">
    <location>
        <begin position="652"/>
        <end position="750"/>
    </location>
</feature>
<feature type="transmembrane region" description="Helical" evidence="9">
    <location>
        <begin position="303"/>
        <end position="325"/>
    </location>
</feature>
<dbReference type="RefSeq" id="WP_244719353.1">
    <property type="nucleotide sequence ID" value="NZ_CP095072.1"/>
</dbReference>
<evidence type="ECO:0000256" key="7">
    <source>
        <dbReference type="ARBA" id="ARBA00023136"/>
    </source>
</evidence>
<dbReference type="Proteomes" id="UP000831782">
    <property type="component" value="Chromosome"/>
</dbReference>
<comment type="subcellular location">
    <subcellularLocation>
        <location evidence="1">Cell membrane</location>
        <topology evidence="1">Multi-pass membrane protein</topology>
    </subcellularLocation>
</comment>
<keyword evidence="6" id="KW-0238">DNA-binding</keyword>
<evidence type="ECO:0000256" key="1">
    <source>
        <dbReference type="ARBA" id="ARBA00004651"/>
    </source>
</evidence>
<keyword evidence="3 9" id="KW-0812">Transmembrane</keyword>
<evidence type="ECO:0000313" key="12">
    <source>
        <dbReference type="Proteomes" id="UP000831782"/>
    </source>
</evidence>
<evidence type="ECO:0000256" key="9">
    <source>
        <dbReference type="SAM" id="Phobius"/>
    </source>
</evidence>
<evidence type="ECO:0000256" key="6">
    <source>
        <dbReference type="ARBA" id="ARBA00023125"/>
    </source>
</evidence>
<dbReference type="InterPro" id="IPR018060">
    <property type="entry name" value="HTH_AraC"/>
</dbReference>
<keyword evidence="2" id="KW-1003">Cell membrane</keyword>
<dbReference type="PANTHER" id="PTHR43280:SF2">
    <property type="entry name" value="HTH-TYPE TRANSCRIPTIONAL REGULATOR EXSA"/>
    <property type="match status" value="1"/>
</dbReference>
<keyword evidence="5" id="KW-0805">Transcription regulation</keyword>
<evidence type="ECO:0000313" key="11">
    <source>
        <dbReference type="EMBL" id="UOQ48602.1"/>
    </source>
</evidence>